<evidence type="ECO:0000256" key="4">
    <source>
        <dbReference type="RuleBase" id="RU003322"/>
    </source>
</evidence>
<dbReference type="PRINTS" id="PR00301">
    <property type="entry name" value="HEATSHOCK70"/>
</dbReference>
<keyword evidence="6" id="KW-1185">Reference proteome</keyword>
<dbReference type="InterPro" id="IPR013126">
    <property type="entry name" value="Hsp_70_fam"/>
</dbReference>
<evidence type="ECO:0000256" key="3">
    <source>
        <dbReference type="ARBA" id="ARBA00022840"/>
    </source>
</evidence>
<evidence type="ECO:0000313" key="6">
    <source>
        <dbReference type="Proteomes" id="UP001432322"/>
    </source>
</evidence>
<accession>A0AAV5W5G7</accession>
<dbReference type="Gene3D" id="3.90.640.10">
    <property type="entry name" value="Actin, Chain A, domain 4"/>
    <property type="match status" value="1"/>
</dbReference>
<dbReference type="PROSITE" id="PS00297">
    <property type="entry name" value="HSP70_1"/>
    <property type="match status" value="1"/>
</dbReference>
<keyword evidence="2 4" id="KW-0547">Nucleotide-binding</keyword>
<dbReference type="SUPFAM" id="SSF100920">
    <property type="entry name" value="Heat shock protein 70kD (HSP70), peptide-binding domain"/>
    <property type="match status" value="1"/>
</dbReference>
<dbReference type="Proteomes" id="UP001432322">
    <property type="component" value="Unassembled WGS sequence"/>
</dbReference>
<dbReference type="Gene3D" id="3.30.30.30">
    <property type="match status" value="1"/>
</dbReference>
<name>A0AAV5W5G7_9BILA</name>
<dbReference type="PROSITE" id="PS00329">
    <property type="entry name" value="HSP70_2"/>
    <property type="match status" value="1"/>
</dbReference>
<dbReference type="PANTHER" id="PTHR19375">
    <property type="entry name" value="HEAT SHOCK PROTEIN 70KDA"/>
    <property type="match status" value="1"/>
</dbReference>
<dbReference type="Gene3D" id="3.30.420.40">
    <property type="match status" value="2"/>
</dbReference>
<dbReference type="FunFam" id="3.30.30.30:FF:000001">
    <property type="entry name" value="heat shock 70 kDa protein-like"/>
    <property type="match status" value="1"/>
</dbReference>
<feature type="non-terminal residue" evidence="5">
    <location>
        <position position="1"/>
    </location>
</feature>
<comment type="caution">
    <text evidence="5">The sequence shown here is derived from an EMBL/GenBank/DDBJ whole genome shotgun (WGS) entry which is preliminary data.</text>
</comment>
<gene>
    <name evidence="5" type="ORF">PFISCL1PPCAC_18368</name>
</gene>
<dbReference type="InterPro" id="IPR018181">
    <property type="entry name" value="Heat_shock_70_CS"/>
</dbReference>
<proteinExistence type="inferred from homology"/>
<evidence type="ECO:0000313" key="5">
    <source>
        <dbReference type="EMBL" id="GMT27071.1"/>
    </source>
</evidence>
<dbReference type="SUPFAM" id="SSF100934">
    <property type="entry name" value="Heat shock protein 70kD (HSP70), C-terminal subdomain"/>
    <property type="match status" value="1"/>
</dbReference>
<protein>
    <submittedName>
        <fullName evidence="5">Uncharacterized protein</fullName>
    </submittedName>
</protein>
<dbReference type="EMBL" id="BTSY01000005">
    <property type="protein sequence ID" value="GMT27071.1"/>
    <property type="molecule type" value="Genomic_DNA"/>
</dbReference>
<dbReference type="GO" id="GO:0006950">
    <property type="term" value="P:response to stress"/>
    <property type="evidence" value="ECO:0007669"/>
    <property type="project" value="UniProtKB-ARBA"/>
</dbReference>
<reference evidence="5" key="1">
    <citation type="submission" date="2023-10" db="EMBL/GenBank/DDBJ databases">
        <title>Genome assembly of Pristionchus species.</title>
        <authorList>
            <person name="Yoshida K."/>
            <person name="Sommer R.J."/>
        </authorList>
    </citation>
    <scope>NUCLEOTIDE SEQUENCE</scope>
    <source>
        <strain evidence="5">RS5133</strain>
    </source>
</reference>
<dbReference type="Gene3D" id="1.20.1270.10">
    <property type="match status" value="1"/>
</dbReference>
<dbReference type="Gene3D" id="2.60.34.10">
    <property type="entry name" value="Substrate Binding Domain Of DNAk, Chain A, domain 1"/>
    <property type="match status" value="1"/>
</dbReference>
<dbReference type="GO" id="GO:0005524">
    <property type="term" value="F:ATP binding"/>
    <property type="evidence" value="ECO:0007669"/>
    <property type="project" value="UniProtKB-KW"/>
</dbReference>
<keyword evidence="3 4" id="KW-0067">ATP-binding</keyword>
<dbReference type="AlphaFoldDB" id="A0AAV5W5G7"/>
<organism evidence="5 6">
    <name type="scientific">Pristionchus fissidentatus</name>
    <dbReference type="NCBI Taxonomy" id="1538716"/>
    <lineage>
        <taxon>Eukaryota</taxon>
        <taxon>Metazoa</taxon>
        <taxon>Ecdysozoa</taxon>
        <taxon>Nematoda</taxon>
        <taxon>Chromadorea</taxon>
        <taxon>Rhabditida</taxon>
        <taxon>Rhabditina</taxon>
        <taxon>Diplogasteromorpha</taxon>
        <taxon>Diplogasteroidea</taxon>
        <taxon>Neodiplogasteridae</taxon>
        <taxon>Pristionchus</taxon>
    </lineage>
</organism>
<dbReference type="Pfam" id="PF00012">
    <property type="entry name" value="HSP70"/>
    <property type="match status" value="1"/>
</dbReference>
<dbReference type="FunFam" id="3.90.640.10:FF:000002">
    <property type="entry name" value="Heat shock 70 kDa"/>
    <property type="match status" value="1"/>
</dbReference>
<comment type="similarity">
    <text evidence="1 4">Belongs to the heat shock protein 70 family.</text>
</comment>
<dbReference type="InterPro" id="IPR029047">
    <property type="entry name" value="HSP70_peptide-bd_sf"/>
</dbReference>
<sequence>SETCSPSLPAHFAMAKEEQDKDDDSVNIVGIDLGTSYSCVGVFKNGNFEIIPNEQGNRLTPSFVAFTDNGILVGDAAKSQAASNPRNTVFDIKRLIGRRFYNVQSLTKHWPFKVVSSERGMAMVQVDYKGETRTFTPEEIAAMMIGKLKENVDAALVENANFSVVSVPSFFNDAQRHSTMDACHAYPDLNVQIWINEPSAAALAYGIGLDKKKCTVLIFDLGGGSLSVSILTIDDTFYNVEATNGDTHLGGQDFTNRLVEYCIAEFEMDHKKDLSSNLRALTRLRSECELAKRALTSSLQTPIEIESLFEGIDFHTVITRDRFNDLCEDLFRATLGPVENCLRDAKMEKSSIDEIILVGGSSRLLKIQQLLSDLFDGKTLNKSVNPDETVAVGAAIYAAIMGRDKPEVVRDMLLVDIIPMSLGIETSGGTMTSLLKRNTTIPTKTSLMVTTHTDNQQGVLVQVFEGERALTKHNNLLSAFFLFGIAPARRGVPRIEITFVYIDGTLTVSAHDASNGNSNKIRINNKQRMCLDEITKAVGDVEKYKIVAVPREDEVQKARLAAMASLVNYARKLKGTINNPKNRGKISDMERKTVLDKCDEVLDWLDSREYAKKKKEMNRVCKPIMDKLKASASNQ</sequence>
<dbReference type="InterPro" id="IPR043129">
    <property type="entry name" value="ATPase_NBD"/>
</dbReference>
<dbReference type="GO" id="GO:0140662">
    <property type="term" value="F:ATP-dependent protein folding chaperone"/>
    <property type="evidence" value="ECO:0007669"/>
    <property type="project" value="InterPro"/>
</dbReference>
<evidence type="ECO:0000256" key="1">
    <source>
        <dbReference type="ARBA" id="ARBA00007381"/>
    </source>
</evidence>
<dbReference type="SUPFAM" id="SSF53067">
    <property type="entry name" value="Actin-like ATPase domain"/>
    <property type="match status" value="2"/>
</dbReference>
<dbReference type="InterPro" id="IPR029048">
    <property type="entry name" value="HSP70_C_sf"/>
</dbReference>
<evidence type="ECO:0000256" key="2">
    <source>
        <dbReference type="ARBA" id="ARBA00022741"/>
    </source>
</evidence>